<sequence>MFRSNYAQLAPCLSENEQSLTMSALLMKKLTNSKVDTKKTKNKLNKRRSFSEFVCEFSHYWGMKLWDL</sequence>
<dbReference type="AlphaFoldDB" id="A0A1J1IPP0"/>
<reference evidence="1 2" key="1">
    <citation type="submission" date="2015-04" db="EMBL/GenBank/DDBJ databases">
        <authorList>
            <person name="Syromyatnikov M.Y."/>
            <person name="Popov V.N."/>
        </authorList>
    </citation>
    <scope>NUCLEOTIDE SEQUENCE [LARGE SCALE GENOMIC DNA]</scope>
</reference>
<dbReference type="Proteomes" id="UP000183832">
    <property type="component" value="Unassembled WGS sequence"/>
</dbReference>
<organism evidence="1 2">
    <name type="scientific">Clunio marinus</name>
    <dbReference type="NCBI Taxonomy" id="568069"/>
    <lineage>
        <taxon>Eukaryota</taxon>
        <taxon>Metazoa</taxon>
        <taxon>Ecdysozoa</taxon>
        <taxon>Arthropoda</taxon>
        <taxon>Hexapoda</taxon>
        <taxon>Insecta</taxon>
        <taxon>Pterygota</taxon>
        <taxon>Neoptera</taxon>
        <taxon>Endopterygota</taxon>
        <taxon>Diptera</taxon>
        <taxon>Nematocera</taxon>
        <taxon>Chironomoidea</taxon>
        <taxon>Chironomidae</taxon>
        <taxon>Clunio</taxon>
    </lineage>
</organism>
<proteinExistence type="predicted"/>
<keyword evidence="2" id="KW-1185">Reference proteome</keyword>
<name>A0A1J1IPP0_9DIPT</name>
<evidence type="ECO:0000313" key="1">
    <source>
        <dbReference type="EMBL" id="CRL01682.1"/>
    </source>
</evidence>
<gene>
    <name evidence="1" type="ORF">CLUMA_CG014901</name>
</gene>
<evidence type="ECO:0000313" key="2">
    <source>
        <dbReference type="Proteomes" id="UP000183832"/>
    </source>
</evidence>
<protein>
    <submittedName>
        <fullName evidence="1">CLUMA_CG014901, isoform A</fullName>
    </submittedName>
</protein>
<dbReference type="EMBL" id="CVRI01000056">
    <property type="protein sequence ID" value="CRL01682.1"/>
    <property type="molecule type" value="Genomic_DNA"/>
</dbReference>
<accession>A0A1J1IPP0</accession>